<dbReference type="PROSITE" id="PS51318">
    <property type="entry name" value="TAT"/>
    <property type="match status" value="1"/>
</dbReference>
<evidence type="ECO:0000256" key="6">
    <source>
        <dbReference type="SAM" id="SignalP"/>
    </source>
</evidence>
<dbReference type="PANTHER" id="PTHR30024:SF48">
    <property type="entry name" value="ABC TRANSPORTER SUBSTRATE-BINDING PROTEIN"/>
    <property type="match status" value="1"/>
</dbReference>
<evidence type="ECO:0000313" key="9">
    <source>
        <dbReference type="Proteomes" id="UP000198781"/>
    </source>
</evidence>
<dbReference type="InterPro" id="IPR006311">
    <property type="entry name" value="TAT_signal"/>
</dbReference>
<accession>A0A1G6IJE7</accession>
<dbReference type="AlphaFoldDB" id="A0A1G6IJE7"/>
<dbReference type="Pfam" id="PF09084">
    <property type="entry name" value="NMT1"/>
    <property type="match status" value="1"/>
</dbReference>
<dbReference type="CDD" id="cd13558">
    <property type="entry name" value="PBP2_SsuA_like_2"/>
    <property type="match status" value="1"/>
</dbReference>
<feature type="signal peptide" evidence="6">
    <location>
        <begin position="1"/>
        <end position="36"/>
    </location>
</feature>
<keyword evidence="2" id="KW-0813">Transport</keyword>
<evidence type="ECO:0000256" key="1">
    <source>
        <dbReference type="ARBA" id="ARBA00010742"/>
    </source>
</evidence>
<organism evidence="8 9">
    <name type="scientific">Paracidovorax valerianellae</name>
    <dbReference type="NCBI Taxonomy" id="187868"/>
    <lineage>
        <taxon>Bacteria</taxon>
        <taxon>Pseudomonadati</taxon>
        <taxon>Pseudomonadota</taxon>
        <taxon>Betaproteobacteria</taxon>
        <taxon>Burkholderiales</taxon>
        <taxon>Comamonadaceae</taxon>
        <taxon>Paracidovorax</taxon>
    </lineage>
</organism>
<evidence type="ECO:0000256" key="4">
    <source>
        <dbReference type="ARBA" id="ARBA00055538"/>
    </source>
</evidence>
<gene>
    <name evidence="8" type="ORF">SAMN05192589_101185</name>
</gene>
<evidence type="ECO:0000259" key="7">
    <source>
        <dbReference type="Pfam" id="PF09084"/>
    </source>
</evidence>
<evidence type="ECO:0000313" key="8">
    <source>
        <dbReference type="EMBL" id="SDC06637.1"/>
    </source>
</evidence>
<dbReference type="Proteomes" id="UP000198781">
    <property type="component" value="Unassembled WGS sequence"/>
</dbReference>
<protein>
    <recommendedName>
        <fullName evidence="5">Putative aliphatic sulfonates-binding protein</fullName>
    </recommendedName>
</protein>
<dbReference type="RefSeq" id="WP_092739397.1">
    <property type="nucleotide sequence ID" value="NZ_FMZC01000001.1"/>
</dbReference>
<dbReference type="InterPro" id="IPR015168">
    <property type="entry name" value="SsuA/THI5"/>
</dbReference>
<name>A0A1G6IJE7_9BURK</name>
<feature type="domain" description="SsuA/THI5-like" evidence="7">
    <location>
        <begin position="82"/>
        <end position="210"/>
    </location>
</feature>
<dbReference type="Gene3D" id="3.40.190.10">
    <property type="entry name" value="Periplasmic binding protein-like II"/>
    <property type="match status" value="2"/>
</dbReference>
<evidence type="ECO:0000256" key="5">
    <source>
        <dbReference type="ARBA" id="ARBA00070228"/>
    </source>
</evidence>
<keyword evidence="9" id="KW-1185">Reference proteome</keyword>
<dbReference type="EMBL" id="FMZC01000001">
    <property type="protein sequence ID" value="SDC06637.1"/>
    <property type="molecule type" value="Genomic_DNA"/>
</dbReference>
<dbReference type="SUPFAM" id="SSF53850">
    <property type="entry name" value="Periplasmic binding protein-like II"/>
    <property type="match status" value="1"/>
</dbReference>
<reference evidence="8 9" key="1">
    <citation type="submission" date="2016-10" db="EMBL/GenBank/DDBJ databases">
        <authorList>
            <person name="de Groot N.N."/>
        </authorList>
    </citation>
    <scope>NUCLEOTIDE SEQUENCE [LARGE SCALE GENOMIC DNA]</scope>
    <source>
        <strain evidence="8 9">DSM 16619</strain>
    </source>
</reference>
<dbReference type="FunFam" id="3.40.190.10:FF:000050">
    <property type="entry name" value="Sulfonate ABC transporter substrate-binding protein"/>
    <property type="match status" value="1"/>
</dbReference>
<sequence length="344" mass="37243">MRPTPPAAPSSPQRRTLLQRSLVAGAAAALGFPALARQAAAAPDLSGVTLRIGTYKGLWRPLISAAGLANTPYRIEWRELNNGVLHIEAINGDALDLGSGSEIPALFAARQKAQVRFVAVTREDLNNQVTLARKDAPIQRIADLKGKRVGYVRATTSHYFLSRQLAEAGLSFADITPVSLTPSDGLSAFDRGDLDAWAIYGYNGQIARLRYGARVLKTGVGYLSGNFPIYANPRAVADPLRHAALTDYLQRLRRAYVWANGNYLDYARAQAAETRVPVGDLIELWNNRSTDYDLRPVTDAVVQGHQAVADAFLQLGVLDGKTQVAPLWDRSFTPAWAAADPAAA</sequence>
<dbReference type="OrthoDB" id="286202at2"/>
<keyword evidence="3 6" id="KW-0732">Signal</keyword>
<feature type="chain" id="PRO_5011706530" description="Putative aliphatic sulfonates-binding protein" evidence="6">
    <location>
        <begin position="37"/>
        <end position="344"/>
    </location>
</feature>
<dbReference type="PANTHER" id="PTHR30024">
    <property type="entry name" value="ALIPHATIC SULFONATES-BINDING PROTEIN-RELATED"/>
    <property type="match status" value="1"/>
</dbReference>
<proteinExistence type="inferred from homology"/>
<evidence type="ECO:0000256" key="3">
    <source>
        <dbReference type="ARBA" id="ARBA00022729"/>
    </source>
</evidence>
<evidence type="ECO:0000256" key="2">
    <source>
        <dbReference type="ARBA" id="ARBA00022448"/>
    </source>
</evidence>
<dbReference type="STRING" id="187868.SAMN05192589_101185"/>
<comment type="similarity">
    <text evidence="1">Belongs to the bacterial solute-binding protein SsuA/TauA family.</text>
</comment>
<comment type="function">
    <text evidence="4">Part of a binding-protein-dependent transport system for aliphatic sulfonates. Putative binding protein.</text>
</comment>